<evidence type="ECO:0000256" key="2">
    <source>
        <dbReference type="SAM" id="Phobius"/>
    </source>
</evidence>
<feature type="transmembrane region" description="Helical" evidence="2">
    <location>
        <begin position="56"/>
        <end position="76"/>
    </location>
</feature>
<accession>A0ABW7BLH3</accession>
<organism evidence="3 4">
    <name type="scientific">Streptomyces omiyaensis</name>
    <dbReference type="NCBI Taxonomy" id="68247"/>
    <lineage>
        <taxon>Bacteria</taxon>
        <taxon>Bacillati</taxon>
        <taxon>Actinomycetota</taxon>
        <taxon>Actinomycetes</taxon>
        <taxon>Kitasatosporales</taxon>
        <taxon>Streptomycetaceae</taxon>
        <taxon>Streptomyces</taxon>
    </lineage>
</organism>
<feature type="region of interest" description="Disordered" evidence="1">
    <location>
        <begin position="1"/>
        <end position="44"/>
    </location>
</feature>
<evidence type="ECO:0000313" key="3">
    <source>
        <dbReference type="EMBL" id="MFG3188383.1"/>
    </source>
</evidence>
<dbReference type="RefSeq" id="WP_392012910.1">
    <property type="nucleotide sequence ID" value="NZ_JBIBSS010000012.1"/>
</dbReference>
<keyword evidence="2" id="KW-0812">Transmembrane</keyword>
<evidence type="ECO:0008006" key="5">
    <source>
        <dbReference type="Google" id="ProtNLM"/>
    </source>
</evidence>
<gene>
    <name evidence="3" type="ORF">ACGFYS_05530</name>
</gene>
<keyword evidence="2" id="KW-0472">Membrane</keyword>
<proteinExistence type="predicted"/>
<feature type="transmembrane region" description="Helical" evidence="2">
    <location>
        <begin position="193"/>
        <end position="219"/>
    </location>
</feature>
<comment type="caution">
    <text evidence="3">The sequence shown here is derived from an EMBL/GenBank/DDBJ whole genome shotgun (WGS) entry which is preliminary data.</text>
</comment>
<dbReference type="Proteomes" id="UP001604282">
    <property type="component" value="Unassembled WGS sequence"/>
</dbReference>
<sequence length="224" mass="23653">MERAERAEAAETAETAGTAETAEKAGPAEVAEAGKAEPPEKAEAAERAFPGWGWRVFGGFAVLWLAAALTVTWLLFGARLGALSGFMPPTGSFAVTGCFEGMEEGDFSCRGRYTPFGAGAVTREDVLLRSADDEHRLGTRTSVRLVGDQVFEPSPIGTFEYVSMAGWTVSTLGMPGLWMLASARRGRTADGDGYVFAWLAALLGAIALGLAVMPLAWVLSLIRG</sequence>
<name>A0ABW7BLH3_9ACTN</name>
<feature type="transmembrane region" description="Helical" evidence="2">
    <location>
        <begin position="161"/>
        <end position="181"/>
    </location>
</feature>
<evidence type="ECO:0000313" key="4">
    <source>
        <dbReference type="Proteomes" id="UP001604282"/>
    </source>
</evidence>
<reference evidence="3 4" key="1">
    <citation type="submission" date="2024-10" db="EMBL/GenBank/DDBJ databases">
        <title>The Natural Products Discovery Center: Release of the First 8490 Sequenced Strains for Exploring Actinobacteria Biosynthetic Diversity.</title>
        <authorList>
            <person name="Kalkreuter E."/>
            <person name="Kautsar S.A."/>
            <person name="Yang D."/>
            <person name="Bader C.D."/>
            <person name="Teijaro C.N."/>
            <person name="Fluegel L."/>
            <person name="Davis C.M."/>
            <person name="Simpson J.R."/>
            <person name="Lauterbach L."/>
            <person name="Steele A.D."/>
            <person name="Gui C."/>
            <person name="Meng S."/>
            <person name="Li G."/>
            <person name="Viehrig K."/>
            <person name="Ye F."/>
            <person name="Su P."/>
            <person name="Kiefer A.F."/>
            <person name="Nichols A."/>
            <person name="Cepeda A.J."/>
            <person name="Yan W."/>
            <person name="Fan B."/>
            <person name="Jiang Y."/>
            <person name="Adhikari A."/>
            <person name="Zheng C.-J."/>
            <person name="Schuster L."/>
            <person name="Cowan T.M."/>
            <person name="Smanski M.J."/>
            <person name="Chevrette M.G."/>
            <person name="De Carvalho L.P.S."/>
            <person name="Shen B."/>
        </authorList>
    </citation>
    <scope>NUCLEOTIDE SEQUENCE [LARGE SCALE GENOMIC DNA]</scope>
    <source>
        <strain evidence="3 4">NPDC048229</strain>
    </source>
</reference>
<protein>
    <recommendedName>
        <fullName evidence="5">Integral membrane protein</fullName>
    </recommendedName>
</protein>
<feature type="compositionally biased region" description="Low complexity" evidence="1">
    <location>
        <begin position="10"/>
        <end position="31"/>
    </location>
</feature>
<evidence type="ECO:0000256" key="1">
    <source>
        <dbReference type="SAM" id="MobiDB-lite"/>
    </source>
</evidence>
<keyword evidence="4" id="KW-1185">Reference proteome</keyword>
<dbReference type="EMBL" id="JBICZW010000003">
    <property type="protein sequence ID" value="MFG3188383.1"/>
    <property type="molecule type" value="Genomic_DNA"/>
</dbReference>
<feature type="compositionally biased region" description="Basic and acidic residues" evidence="1">
    <location>
        <begin position="32"/>
        <end position="44"/>
    </location>
</feature>
<keyword evidence="2" id="KW-1133">Transmembrane helix</keyword>